<evidence type="ECO:0000313" key="7">
    <source>
        <dbReference type="EMBL" id="CAB4635511.1"/>
    </source>
</evidence>
<dbReference type="PANTHER" id="PTHR34858">
    <property type="entry name" value="CYSO-CYSTEINE PEPTIDASE"/>
    <property type="match status" value="1"/>
</dbReference>
<feature type="domain" description="MPN" evidence="6">
    <location>
        <begin position="9"/>
        <end position="131"/>
    </location>
</feature>
<dbReference type="InterPro" id="IPR000555">
    <property type="entry name" value="JAMM/MPN+_dom"/>
</dbReference>
<sequence length="140" mass="15215">MSESLQQTISVPTEAREAMAAHSIACYPEEMCGLLVGHPANSEVVRFVPCTNIAHSAMVYTIDPKEHLRAELAAEAEGLEIIGCAHSHTHTEAYPSSTDIAQAPDPGWHYIIVSLKTGEPAPRSFRILGEDVHEESIIAR</sequence>
<dbReference type="InterPro" id="IPR028090">
    <property type="entry name" value="JAB_dom_prok"/>
</dbReference>
<evidence type="ECO:0000259" key="6">
    <source>
        <dbReference type="PROSITE" id="PS50249"/>
    </source>
</evidence>
<dbReference type="GO" id="GO:0008270">
    <property type="term" value="F:zinc ion binding"/>
    <property type="evidence" value="ECO:0007669"/>
    <property type="project" value="TreeGrafter"/>
</dbReference>
<dbReference type="SMART" id="SM00232">
    <property type="entry name" value="JAB_MPN"/>
    <property type="match status" value="1"/>
</dbReference>
<protein>
    <submittedName>
        <fullName evidence="7">Unannotated protein</fullName>
    </submittedName>
</protein>
<dbReference type="GO" id="GO:0006508">
    <property type="term" value="P:proteolysis"/>
    <property type="evidence" value="ECO:0007669"/>
    <property type="project" value="UniProtKB-KW"/>
</dbReference>
<name>A0A6J6JEG1_9ZZZZ</name>
<proteinExistence type="predicted"/>
<dbReference type="SUPFAM" id="SSF102712">
    <property type="entry name" value="JAB1/MPN domain"/>
    <property type="match status" value="1"/>
</dbReference>
<evidence type="ECO:0000256" key="2">
    <source>
        <dbReference type="ARBA" id="ARBA00022723"/>
    </source>
</evidence>
<keyword evidence="5" id="KW-0482">Metalloprotease</keyword>
<reference evidence="7" key="1">
    <citation type="submission" date="2020-05" db="EMBL/GenBank/DDBJ databases">
        <authorList>
            <person name="Chiriac C."/>
            <person name="Salcher M."/>
            <person name="Ghai R."/>
            <person name="Kavagutti S V."/>
        </authorList>
    </citation>
    <scope>NUCLEOTIDE SEQUENCE</scope>
</reference>
<gene>
    <name evidence="7" type="ORF">UFOPK2086_00604</name>
</gene>
<dbReference type="EMBL" id="CAEZVQ010000062">
    <property type="protein sequence ID" value="CAB4635511.1"/>
    <property type="molecule type" value="Genomic_DNA"/>
</dbReference>
<organism evidence="7">
    <name type="scientific">freshwater metagenome</name>
    <dbReference type="NCBI Taxonomy" id="449393"/>
    <lineage>
        <taxon>unclassified sequences</taxon>
        <taxon>metagenomes</taxon>
        <taxon>ecological metagenomes</taxon>
    </lineage>
</organism>
<evidence type="ECO:0000256" key="3">
    <source>
        <dbReference type="ARBA" id="ARBA00022801"/>
    </source>
</evidence>
<dbReference type="AlphaFoldDB" id="A0A6J6JEG1"/>
<keyword evidence="1" id="KW-0645">Protease</keyword>
<dbReference type="GO" id="GO:0008235">
    <property type="term" value="F:metalloexopeptidase activity"/>
    <property type="evidence" value="ECO:0007669"/>
    <property type="project" value="TreeGrafter"/>
</dbReference>
<keyword evidence="3" id="KW-0378">Hydrolase</keyword>
<keyword evidence="4" id="KW-0862">Zinc</keyword>
<dbReference type="CDD" id="cd08070">
    <property type="entry name" value="MPN_like"/>
    <property type="match status" value="1"/>
</dbReference>
<dbReference type="PANTHER" id="PTHR34858:SF1">
    <property type="entry name" value="CYSO-CYSTEINE PEPTIDASE"/>
    <property type="match status" value="1"/>
</dbReference>
<dbReference type="InterPro" id="IPR037518">
    <property type="entry name" value="MPN"/>
</dbReference>
<keyword evidence="2" id="KW-0479">Metal-binding</keyword>
<evidence type="ECO:0000256" key="5">
    <source>
        <dbReference type="ARBA" id="ARBA00023049"/>
    </source>
</evidence>
<evidence type="ECO:0000256" key="1">
    <source>
        <dbReference type="ARBA" id="ARBA00022670"/>
    </source>
</evidence>
<dbReference type="Gene3D" id="3.40.140.10">
    <property type="entry name" value="Cytidine Deaminase, domain 2"/>
    <property type="match status" value="1"/>
</dbReference>
<accession>A0A6J6JEG1</accession>
<dbReference type="PROSITE" id="PS50249">
    <property type="entry name" value="MPN"/>
    <property type="match status" value="1"/>
</dbReference>
<dbReference type="InterPro" id="IPR051929">
    <property type="entry name" value="VirAsm_ModProt"/>
</dbReference>
<dbReference type="Pfam" id="PF14464">
    <property type="entry name" value="Prok-JAB"/>
    <property type="match status" value="1"/>
</dbReference>
<evidence type="ECO:0000256" key="4">
    <source>
        <dbReference type="ARBA" id="ARBA00022833"/>
    </source>
</evidence>
<dbReference type="FunFam" id="3.40.140.10:FF:000085">
    <property type="entry name" value="Mov34/MPN/PAD-1 family protein"/>
    <property type="match status" value="1"/>
</dbReference>